<organism evidence="1 2">
    <name type="scientific">Cecembia rubra</name>
    <dbReference type="NCBI Taxonomy" id="1485585"/>
    <lineage>
        <taxon>Bacteria</taxon>
        <taxon>Pseudomonadati</taxon>
        <taxon>Bacteroidota</taxon>
        <taxon>Cytophagia</taxon>
        <taxon>Cytophagales</taxon>
        <taxon>Cyclobacteriaceae</taxon>
        <taxon>Cecembia</taxon>
    </lineage>
</organism>
<sequence length="50" mass="5139">MAGLLASLDLHAFSFASANNGPVEANLYPGLDRDGVTVAGTAPVSHRIPF</sequence>
<protein>
    <submittedName>
        <fullName evidence="1">Uncharacterized protein</fullName>
    </submittedName>
</protein>
<gene>
    <name evidence="1" type="ORF">CLV48_10222</name>
</gene>
<comment type="caution">
    <text evidence="1">The sequence shown here is derived from an EMBL/GenBank/DDBJ whole genome shotgun (WGS) entry which is preliminary data.</text>
</comment>
<reference evidence="1 2" key="1">
    <citation type="submission" date="2018-03" db="EMBL/GenBank/DDBJ databases">
        <title>Genomic Encyclopedia of Archaeal and Bacterial Type Strains, Phase II (KMG-II): from individual species to whole genera.</title>
        <authorList>
            <person name="Goeker M."/>
        </authorList>
    </citation>
    <scope>NUCLEOTIDE SEQUENCE [LARGE SCALE GENOMIC DNA]</scope>
    <source>
        <strain evidence="1 2">DSM 28057</strain>
    </source>
</reference>
<name>A0A2P8E9S5_9BACT</name>
<dbReference type="EMBL" id="PYGF01000002">
    <property type="protein sequence ID" value="PSL06208.1"/>
    <property type="molecule type" value="Genomic_DNA"/>
</dbReference>
<proteinExistence type="predicted"/>
<dbReference type="Proteomes" id="UP000240708">
    <property type="component" value="Unassembled WGS sequence"/>
</dbReference>
<dbReference type="AlphaFoldDB" id="A0A2P8E9S5"/>
<evidence type="ECO:0000313" key="2">
    <source>
        <dbReference type="Proteomes" id="UP000240708"/>
    </source>
</evidence>
<accession>A0A2P8E9S5</accession>
<evidence type="ECO:0000313" key="1">
    <source>
        <dbReference type="EMBL" id="PSL06208.1"/>
    </source>
</evidence>
<keyword evidence="2" id="KW-1185">Reference proteome</keyword>